<dbReference type="Proteomes" id="UP000580474">
    <property type="component" value="Unassembled WGS sequence"/>
</dbReference>
<feature type="region of interest" description="Disordered" evidence="1">
    <location>
        <begin position="268"/>
        <end position="291"/>
    </location>
</feature>
<dbReference type="Gene3D" id="3.40.50.150">
    <property type="entry name" value="Vaccinia Virus protein VP39"/>
    <property type="match status" value="1"/>
</dbReference>
<proteinExistence type="predicted"/>
<reference evidence="2 3" key="1">
    <citation type="submission" date="2020-08" db="EMBL/GenBank/DDBJ databases">
        <title>Sequencing the genomes of 1000 actinobacteria strains.</title>
        <authorList>
            <person name="Klenk H.-P."/>
        </authorList>
    </citation>
    <scope>NUCLEOTIDE SEQUENCE [LARGE SCALE GENOMIC DNA]</scope>
    <source>
        <strain evidence="2 3">DSM 45582</strain>
    </source>
</reference>
<keyword evidence="3" id="KW-1185">Reference proteome</keyword>
<organism evidence="2 3">
    <name type="scientific">Saccharopolyspora gloriosae</name>
    <dbReference type="NCBI Taxonomy" id="455344"/>
    <lineage>
        <taxon>Bacteria</taxon>
        <taxon>Bacillati</taxon>
        <taxon>Actinomycetota</taxon>
        <taxon>Actinomycetes</taxon>
        <taxon>Pseudonocardiales</taxon>
        <taxon>Pseudonocardiaceae</taxon>
        <taxon>Saccharopolyspora</taxon>
    </lineage>
</organism>
<comment type="caution">
    <text evidence="2">The sequence shown here is derived from an EMBL/GenBank/DDBJ whole genome shotgun (WGS) entry which is preliminary data.</text>
</comment>
<dbReference type="InterPro" id="IPR006764">
    <property type="entry name" value="SAM_dep_MeTrfase_SAV2177_type"/>
</dbReference>
<name>A0A840NMA7_9PSEU</name>
<dbReference type="SUPFAM" id="SSF53335">
    <property type="entry name" value="S-adenosyl-L-methionine-dependent methyltransferases"/>
    <property type="match status" value="1"/>
</dbReference>
<sequence length="291" mass="32496">MSTLHHPVEAMPSDMRDSVTTPSAARVYDWYLGGAHNWEIDRAFGQRVVEIVPGMKAYCRANRRFLNRVVRYALDSGIRQFLDLGSGLPTVGNVHEVAELHWSSAPEARDPGDTRVVYVDNDPVVQSLGGLILDREGDPRRHRALRADPIADPGGMWALLDDTGVIRFDEPICMLMLSMLHFSKDAVGPHGALDALRERLPSGSLLAVSHWTTSDATEQEQEENRRLVEAYEQSTHPGQLRSHSEIRAFFGDFAMVEPGLVYAPQWRPDGQEEFTGDPERSRMLAGLARKA</sequence>
<evidence type="ECO:0000313" key="2">
    <source>
        <dbReference type="EMBL" id="MBB5072221.1"/>
    </source>
</evidence>
<dbReference type="Pfam" id="PF04672">
    <property type="entry name" value="Methyltransf_19"/>
    <property type="match status" value="1"/>
</dbReference>
<evidence type="ECO:0000313" key="3">
    <source>
        <dbReference type="Proteomes" id="UP000580474"/>
    </source>
</evidence>
<evidence type="ECO:0008006" key="4">
    <source>
        <dbReference type="Google" id="ProtNLM"/>
    </source>
</evidence>
<dbReference type="EMBL" id="JACHIV010000001">
    <property type="protein sequence ID" value="MBB5072221.1"/>
    <property type="molecule type" value="Genomic_DNA"/>
</dbReference>
<accession>A0A840NMA7</accession>
<dbReference type="InterPro" id="IPR029063">
    <property type="entry name" value="SAM-dependent_MTases_sf"/>
</dbReference>
<dbReference type="AlphaFoldDB" id="A0A840NMA7"/>
<evidence type="ECO:0000256" key="1">
    <source>
        <dbReference type="SAM" id="MobiDB-lite"/>
    </source>
</evidence>
<dbReference type="RefSeq" id="WP_184483416.1">
    <property type="nucleotide sequence ID" value="NZ_JACHIV010000001.1"/>
</dbReference>
<protein>
    <recommendedName>
        <fullName evidence="4">S-adenosyl methyltransferase</fullName>
    </recommendedName>
</protein>
<gene>
    <name evidence="2" type="ORF">BJ969_005309</name>
</gene>
<dbReference type="PIRSF" id="PIRSF017393">
    <property type="entry name" value="MTase_SAV2177"/>
    <property type="match status" value="1"/>
</dbReference>